<dbReference type="OrthoDB" id="374045at2759"/>
<gene>
    <name evidence="1" type="ORF">GUJ93_ZPchr0001g30582</name>
</gene>
<proteinExistence type="predicted"/>
<dbReference type="AlphaFoldDB" id="A0A8J5RVK8"/>
<evidence type="ECO:0000313" key="1">
    <source>
        <dbReference type="EMBL" id="KAG8054269.1"/>
    </source>
</evidence>
<dbReference type="Proteomes" id="UP000729402">
    <property type="component" value="Unassembled WGS sequence"/>
</dbReference>
<evidence type="ECO:0000313" key="2">
    <source>
        <dbReference type="Proteomes" id="UP000729402"/>
    </source>
</evidence>
<sequence length="96" mass="10863">MYCLCFLGSPQLAGILFDTNNLSNTCSIRDSQAVQLLLFGTSEHMRHEYSNNFKHQVHPKMLRSPIQVLTRRLPIVLLYIDNQRPAHGSGGNALRP</sequence>
<organism evidence="1 2">
    <name type="scientific">Zizania palustris</name>
    <name type="common">Northern wild rice</name>
    <dbReference type="NCBI Taxonomy" id="103762"/>
    <lineage>
        <taxon>Eukaryota</taxon>
        <taxon>Viridiplantae</taxon>
        <taxon>Streptophyta</taxon>
        <taxon>Embryophyta</taxon>
        <taxon>Tracheophyta</taxon>
        <taxon>Spermatophyta</taxon>
        <taxon>Magnoliopsida</taxon>
        <taxon>Liliopsida</taxon>
        <taxon>Poales</taxon>
        <taxon>Poaceae</taxon>
        <taxon>BOP clade</taxon>
        <taxon>Oryzoideae</taxon>
        <taxon>Oryzeae</taxon>
        <taxon>Zizaniinae</taxon>
        <taxon>Zizania</taxon>
    </lineage>
</organism>
<reference evidence="1" key="1">
    <citation type="journal article" date="2021" name="bioRxiv">
        <title>Whole Genome Assembly and Annotation of Northern Wild Rice, Zizania palustris L., Supports a Whole Genome Duplication in the Zizania Genus.</title>
        <authorList>
            <person name="Haas M."/>
            <person name="Kono T."/>
            <person name="Macchietto M."/>
            <person name="Millas R."/>
            <person name="McGilp L."/>
            <person name="Shao M."/>
            <person name="Duquette J."/>
            <person name="Hirsch C.N."/>
            <person name="Kimball J."/>
        </authorList>
    </citation>
    <scope>NUCLEOTIDE SEQUENCE</scope>
    <source>
        <tissue evidence="1">Fresh leaf tissue</tissue>
    </source>
</reference>
<name>A0A8J5RVK8_ZIZPA</name>
<accession>A0A8J5RVK8</accession>
<dbReference type="EMBL" id="JAAALK010000288">
    <property type="protein sequence ID" value="KAG8054269.1"/>
    <property type="molecule type" value="Genomic_DNA"/>
</dbReference>
<reference evidence="1" key="2">
    <citation type="submission" date="2021-02" db="EMBL/GenBank/DDBJ databases">
        <authorList>
            <person name="Kimball J.A."/>
            <person name="Haas M.W."/>
            <person name="Macchietto M."/>
            <person name="Kono T."/>
            <person name="Duquette J."/>
            <person name="Shao M."/>
        </authorList>
    </citation>
    <scope>NUCLEOTIDE SEQUENCE</scope>
    <source>
        <tissue evidence="1">Fresh leaf tissue</tissue>
    </source>
</reference>
<comment type="caution">
    <text evidence="1">The sequence shown here is derived from an EMBL/GenBank/DDBJ whole genome shotgun (WGS) entry which is preliminary data.</text>
</comment>
<keyword evidence="2" id="KW-1185">Reference proteome</keyword>
<protein>
    <submittedName>
        <fullName evidence="1">Uncharacterized protein</fullName>
    </submittedName>
</protein>